<feature type="domain" description="Glycosyl transferase family 1" evidence="3">
    <location>
        <begin position="210"/>
        <end position="381"/>
    </location>
</feature>
<sequence>MRYLFVHQNFPGQFLHLVRHLTQQGNHEVVFISEPNTNVMPGVRRIFYKMPRGAFTETHPAAQEFELAMLRAEMVALTAQTLKKLGFEPDIIIGHHGWGELLNMPDVYPDTPMLGYLEFYYHIDRFDVGFDPEFPDNPAMYPRVRAKNAVNLLALNNTGRGQTPTLFQKSTYPDWSHDKIDVLHEGVDLQACAPDASVAKKDFMLRNVVVSPDEKLVTYVARDLEPYRGFHIFMRALPRILDARPDARVIVVGGDGVSYGARLSEGCWREILTAELGARLDLSRVHFVGKLDYQSYADLLKRSDTHVYLTYPFVASWSLREALASGCAVVGSDTGPVQEFIRHRKNGLLTPFHDPVGVADSVLELLENKALSQRLRRAARKEAERTLSMTDYISRYEALIERTIAAA</sequence>
<dbReference type="AlphaFoldDB" id="A0A6M8HSP0"/>
<dbReference type="PANTHER" id="PTHR12526">
    <property type="entry name" value="GLYCOSYLTRANSFERASE"/>
    <property type="match status" value="1"/>
</dbReference>
<dbReference type="SUPFAM" id="SSF53756">
    <property type="entry name" value="UDP-Glycosyltransferase/glycogen phosphorylase"/>
    <property type="match status" value="1"/>
</dbReference>
<dbReference type="EMBL" id="CP053708">
    <property type="protein sequence ID" value="QKE91360.1"/>
    <property type="molecule type" value="Genomic_DNA"/>
</dbReference>
<keyword evidence="1" id="KW-0328">Glycosyltransferase</keyword>
<evidence type="ECO:0000259" key="4">
    <source>
        <dbReference type="Pfam" id="PF12000"/>
    </source>
</evidence>
<evidence type="ECO:0000256" key="1">
    <source>
        <dbReference type="ARBA" id="ARBA00022676"/>
    </source>
</evidence>
<gene>
    <name evidence="5" type="ORF">HN018_16080</name>
</gene>
<protein>
    <submittedName>
        <fullName evidence="5">Glycosyltransferase</fullName>
    </submittedName>
</protein>
<dbReference type="InterPro" id="IPR022623">
    <property type="entry name" value="Glyco_trans_4"/>
</dbReference>
<feature type="domain" description="Glycosyl transferase family 4" evidence="4">
    <location>
        <begin position="26"/>
        <end position="191"/>
    </location>
</feature>
<dbReference type="Pfam" id="PF00534">
    <property type="entry name" value="Glycos_transf_1"/>
    <property type="match status" value="1"/>
</dbReference>
<proteinExistence type="predicted"/>
<dbReference type="PANTHER" id="PTHR12526:SF510">
    <property type="entry name" value="D-INOSITOL 3-PHOSPHATE GLYCOSYLTRANSFERASE"/>
    <property type="match status" value="1"/>
</dbReference>
<name>A0A6M8HSP0_9PROT</name>
<dbReference type="RefSeq" id="WP_171833116.1">
    <property type="nucleotide sequence ID" value="NZ_CP053708.1"/>
</dbReference>
<evidence type="ECO:0000256" key="2">
    <source>
        <dbReference type="ARBA" id="ARBA00022679"/>
    </source>
</evidence>
<evidence type="ECO:0000313" key="5">
    <source>
        <dbReference type="EMBL" id="QKE91360.1"/>
    </source>
</evidence>
<dbReference type="Proteomes" id="UP000500767">
    <property type="component" value="Chromosome"/>
</dbReference>
<evidence type="ECO:0000313" key="6">
    <source>
        <dbReference type="Proteomes" id="UP000500767"/>
    </source>
</evidence>
<keyword evidence="2 5" id="KW-0808">Transferase</keyword>
<dbReference type="CDD" id="cd03818">
    <property type="entry name" value="GT4_ExpC-like"/>
    <property type="match status" value="1"/>
</dbReference>
<dbReference type="Gene3D" id="3.40.50.2000">
    <property type="entry name" value="Glycogen Phosphorylase B"/>
    <property type="match status" value="2"/>
</dbReference>
<accession>A0A6M8HSP0</accession>
<evidence type="ECO:0000259" key="3">
    <source>
        <dbReference type="Pfam" id="PF00534"/>
    </source>
</evidence>
<organism evidence="5 6">
    <name type="scientific">Lichenicola cladoniae</name>
    <dbReference type="NCBI Taxonomy" id="1484109"/>
    <lineage>
        <taxon>Bacteria</taxon>
        <taxon>Pseudomonadati</taxon>
        <taxon>Pseudomonadota</taxon>
        <taxon>Alphaproteobacteria</taxon>
        <taxon>Acetobacterales</taxon>
        <taxon>Acetobacteraceae</taxon>
        <taxon>Lichenicola</taxon>
    </lineage>
</organism>
<dbReference type="KEGG" id="lck:HN018_16080"/>
<dbReference type="GO" id="GO:0016757">
    <property type="term" value="F:glycosyltransferase activity"/>
    <property type="evidence" value="ECO:0007669"/>
    <property type="project" value="UniProtKB-KW"/>
</dbReference>
<keyword evidence="6" id="KW-1185">Reference proteome</keyword>
<dbReference type="InterPro" id="IPR001296">
    <property type="entry name" value="Glyco_trans_1"/>
</dbReference>
<reference evidence="5 6" key="1">
    <citation type="journal article" date="2014" name="World J. Microbiol. Biotechnol.">
        <title>Biodiversity and physiological characteristics of Antarctic and Arctic lichens-associated bacteria.</title>
        <authorList>
            <person name="Lee Y.M."/>
            <person name="Kim E.H."/>
            <person name="Lee H.K."/>
            <person name="Hong S.G."/>
        </authorList>
    </citation>
    <scope>NUCLEOTIDE SEQUENCE [LARGE SCALE GENOMIC DNA]</scope>
    <source>
        <strain evidence="5 6">PAMC 26569</strain>
    </source>
</reference>
<dbReference type="Pfam" id="PF12000">
    <property type="entry name" value="Glyco_trans_4_3"/>
    <property type="match status" value="1"/>
</dbReference>